<sequence>MDQESILKKIEDGVYELSQKRISMDYRDSVLQKIENGVYVLSQKRKGKSKTWNVFAEIIKEDGTILDGFVCCRKCFRLYIYKGQSTSNLNRHKCFKPQPEEATIIDEAPVTVDNDLEEDVKDCPKFFSVFTPDEPQITETSPHQPPLCNNDTIADNAVEKQNTPKRKLDHTKQLDSLCEMVKIDLQDVSDEVFFEAKWKILDVLREVHQKKLK</sequence>
<accession>A0A034VXM0</accession>
<protein>
    <submittedName>
        <fullName evidence="1">Transposable element Hobo transposase</fullName>
    </submittedName>
</protein>
<proteinExistence type="predicted"/>
<evidence type="ECO:0000313" key="1">
    <source>
        <dbReference type="EMBL" id="JAC46842.1"/>
    </source>
</evidence>
<dbReference type="EMBL" id="GAKP01012108">
    <property type="protein sequence ID" value="JAC46844.1"/>
    <property type="molecule type" value="Transcribed_RNA"/>
</dbReference>
<dbReference type="AlphaFoldDB" id="A0A034VXM0"/>
<reference evidence="1" key="1">
    <citation type="journal article" date="2014" name="BMC Genomics">
        <title>Characterizing the developmental transcriptome of the oriental fruit fly, Bactrocera dorsalis (Diptera: Tephritidae) through comparative genomic analysis with Drosophila melanogaster utilizing modENCODE datasets.</title>
        <authorList>
            <person name="Geib S.M."/>
            <person name="Calla B."/>
            <person name="Hall B."/>
            <person name="Hou S."/>
            <person name="Manoukis N.C."/>
        </authorList>
    </citation>
    <scope>NUCLEOTIDE SEQUENCE</scope>
    <source>
        <strain evidence="1">Punador</strain>
    </source>
</reference>
<gene>
    <name evidence="1" type="primary">HOBOT</name>
</gene>
<dbReference type="EMBL" id="GAKP01012110">
    <property type="protein sequence ID" value="JAC46842.1"/>
    <property type="molecule type" value="Transcribed_RNA"/>
</dbReference>
<dbReference type="SMART" id="SM00614">
    <property type="entry name" value="ZnF_BED"/>
    <property type="match status" value="1"/>
</dbReference>
<name>A0A034VXM0_BACDO</name>
<organism evidence="1">
    <name type="scientific">Bactrocera dorsalis</name>
    <name type="common">Oriental fruit fly</name>
    <name type="synonym">Dacus dorsalis</name>
    <dbReference type="NCBI Taxonomy" id="27457"/>
    <lineage>
        <taxon>Eukaryota</taxon>
        <taxon>Metazoa</taxon>
        <taxon>Ecdysozoa</taxon>
        <taxon>Arthropoda</taxon>
        <taxon>Hexapoda</taxon>
        <taxon>Insecta</taxon>
        <taxon>Pterygota</taxon>
        <taxon>Neoptera</taxon>
        <taxon>Endopterygota</taxon>
        <taxon>Diptera</taxon>
        <taxon>Brachycera</taxon>
        <taxon>Muscomorpha</taxon>
        <taxon>Tephritoidea</taxon>
        <taxon>Tephritidae</taxon>
        <taxon>Bactrocera</taxon>
        <taxon>Bactrocera</taxon>
    </lineage>
</organism>